<keyword evidence="2" id="KW-1185">Reference proteome</keyword>
<dbReference type="EMBL" id="BMAU01021343">
    <property type="protein sequence ID" value="GFY17150.1"/>
    <property type="molecule type" value="Genomic_DNA"/>
</dbReference>
<sequence>MAGYEELTEFINLPSTFTESRSLFLVRRPIGGYQSPQVTCESMYKNPVGMCFRKRLSSEVVRQHADSNLPITRGHWTTPLRVKEDIEDVSSELGNGVKGCTSRMKRPELYCSRQVRI</sequence>
<reference evidence="1" key="1">
    <citation type="submission" date="2020-08" db="EMBL/GenBank/DDBJ databases">
        <title>Multicomponent nature underlies the extraordinary mechanical properties of spider dragline silk.</title>
        <authorList>
            <person name="Kono N."/>
            <person name="Nakamura H."/>
            <person name="Mori M."/>
            <person name="Yoshida Y."/>
            <person name="Ohtoshi R."/>
            <person name="Malay A.D."/>
            <person name="Moran D.A.P."/>
            <person name="Tomita M."/>
            <person name="Numata K."/>
            <person name="Arakawa K."/>
        </authorList>
    </citation>
    <scope>NUCLEOTIDE SEQUENCE</scope>
</reference>
<name>A0A8X6VR10_TRICX</name>
<gene>
    <name evidence="1" type="ORF">TNCV_1089261</name>
</gene>
<comment type="caution">
    <text evidence="1">The sequence shown here is derived from an EMBL/GenBank/DDBJ whole genome shotgun (WGS) entry which is preliminary data.</text>
</comment>
<protein>
    <submittedName>
        <fullName evidence="1">Uncharacterized protein</fullName>
    </submittedName>
</protein>
<organism evidence="1 2">
    <name type="scientific">Trichonephila clavipes</name>
    <name type="common">Golden silk orbweaver</name>
    <name type="synonym">Nephila clavipes</name>
    <dbReference type="NCBI Taxonomy" id="2585209"/>
    <lineage>
        <taxon>Eukaryota</taxon>
        <taxon>Metazoa</taxon>
        <taxon>Ecdysozoa</taxon>
        <taxon>Arthropoda</taxon>
        <taxon>Chelicerata</taxon>
        <taxon>Arachnida</taxon>
        <taxon>Araneae</taxon>
        <taxon>Araneomorphae</taxon>
        <taxon>Entelegynae</taxon>
        <taxon>Araneoidea</taxon>
        <taxon>Nephilidae</taxon>
        <taxon>Trichonephila</taxon>
    </lineage>
</organism>
<evidence type="ECO:0000313" key="2">
    <source>
        <dbReference type="Proteomes" id="UP000887159"/>
    </source>
</evidence>
<dbReference type="Proteomes" id="UP000887159">
    <property type="component" value="Unassembled WGS sequence"/>
</dbReference>
<accession>A0A8X6VR10</accession>
<dbReference type="AlphaFoldDB" id="A0A8X6VR10"/>
<proteinExistence type="predicted"/>
<evidence type="ECO:0000313" key="1">
    <source>
        <dbReference type="EMBL" id="GFY17150.1"/>
    </source>
</evidence>